<dbReference type="GO" id="GO:0006281">
    <property type="term" value="P:DNA repair"/>
    <property type="evidence" value="ECO:0007669"/>
    <property type="project" value="InterPro"/>
</dbReference>
<proteinExistence type="predicted"/>
<dbReference type="RefSeq" id="WP_094765168.1">
    <property type="nucleotide sequence ID" value="NZ_FUKQ01000040.1"/>
</dbReference>
<dbReference type="OrthoDB" id="1492580at2"/>
<dbReference type="STRING" id="1255658.FM114_10815"/>
<evidence type="ECO:0000313" key="2">
    <source>
        <dbReference type="Proteomes" id="UP000188342"/>
    </source>
</evidence>
<dbReference type="EMBL" id="FUKQ01000040">
    <property type="protein sequence ID" value="SJN38103.1"/>
    <property type="molecule type" value="Genomic_DNA"/>
</dbReference>
<dbReference type="InterPro" id="IPR011257">
    <property type="entry name" value="DNA_glycosylase"/>
</dbReference>
<dbReference type="Proteomes" id="UP000188342">
    <property type="component" value="Unassembled WGS sequence"/>
</dbReference>
<reference evidence="1 2" key="1">
    <citation type="submission" date="2017-02" db="EMBL/GenBank/DDBJ databases">
        <authorList>
            <person name="Peterson S.W."/>
        </authorList>
    </citation>
    <scope>NUCLEOTIDE SEQUENCE [LARGE SCALE GENOMIC DNA]</scope>
    <source>
        <strain evidence="1 2">LSP_Lj1</strain>
    </source>
</reference>
<dbReference type="NCBIfam" id="TIGR03252">
    <property type="entry name" value="HhH-GPD-type base excision DNA repair protein"/>
    <property type="match status" value="1"/>
</dbReference>
<dbReference type="SUPFAM" id="SSF48150">
    <property type="entry name" value="DNA-glycosylase"/>
    <property type="match status" value="1"/>
</dbReference>
<dbReference type="GO" id="GO:0003824">
    <property type="term" value="F:catalytic activity"/>
    <property type="evidence" value="ECO:0007669"/>
    <property type="project" value="InterPro"/>
</dbReference>
<organism evidence="1 2">
    <name type="scientific">Luteococcus japonicus LSP_Lj1</name>
    <dbReference type="NCBI Taxonomy" id="1255658"/>
    <lineage>
        <taxon>Bacteria</taxon>
        <taxon>Bacillati</taxon>
        <taxon>Actinomycetota</taxon>
        <taxon>Actinomycetes</taxon>
        <taxon>Propionibacteriales</taxon>
        <taxon>Propionibacteriaceae</taxon>
        <taxon>Luteococcus</taxon>
    </lineage>
</organism>
<evidence type="ECO:0000313" key="1">
    <source>
        <dbReference type="EMBL" id="SJN38103.1"/>
    </source>
</evidence>
<gene>
    <name evidence="1" type="ORF">FM114_10815</name>
</gene>
<dbReference type="AlphaFoldDB" id="A0A1R4K248"/>
<name>A0A1R4K248_9ACTN</name>
<dbReference type="InterPro" id="IPR017658">
    <property type="entry name" value="HhH-GPD_base_excis"/>
</dbReference>
<sequence length="193" mass="20791">MTDFYLTGDPAADDLLATNDDALLLGMCLDQQIPMEKAFSGPAVIAERMGGSVDVAAIAAMPEEDFVEVCARKPAVHRFPGSMGARVHQLCTVLVDEYDGRAAAVWEQGGGPQVLKRLKKLPGFGDQKARIFLALLGKRRGLTAEGWREAAGDYGLDGFRSVADITDAESLLRVRETKKAAKSLARQAKQELA</sequence>
<keyword evidence="2" id="KW-1185">Reference proteome</keyword>
<protein>
    <submittedName>
        <fullName evidence="1">Uncharacterized protein</fullName>
    </submittedName>
</protein>
<accession>A0A1R4K248</accession>